<sequence>MFQEIVVQRLSAGSVFKLVAVGTSVTFISFSIIMGFFALFGANTITWNNENIHGITGLLASPFIGIFLSLIFTLLLGSSIAFGLWVFSKFRPITLLVKQNNASANG</sequence>
<feature type="transmembrane region" description="Helical" evidence="1">
    <location>
        <begin position="18"/>
        <end position="42"/>
    </location>
</feature>
<evidence type="ECO:0000256" key="1">
    <source>
        <dbReference type="SAM" id="Phobius"/>
    </source>
</evidence>
<keyword evidence="1" id="KW-0812">Transmembrane</keyword>
<reference evidence="3" key="1">
    <citation type="journal article" date="2019" name="Int. J. Syst. Evol. Microbiol.">
        <title>The Global Catalogue of Microorganisms (GCM) 10K type strain sequencing project: providing services to taxonomists for standard genome sequencing and annotation.</title>
        <authorList>
            <consortium name="The Broad Institute Genomics Platform"/>
            <consortium name="The Broad Institute Genome Sequencing Center for Infectious Disease"/>
            <person name="Wu L."/>
            <person name="Ma J."/>
        </authorList>
    </citation>
    <scope>NUCLEOTIDE SEQUENCE [LARGE SCALE GENOMIC DNA]</scope>
    <source>
        <strain evidence="3">KCTC 42195</strain>
    </source>
</reference>
<protein>
    <recommendedName>
        <fullName evidence="4">DUF3566 domain-containing protein</fullName>
    </recommendedName>
</protein>
<proteinExistence type="predicted"/>
<keyword evidence="1" id="KW-1133">Transmembrane helix</keyword>
<evidence type="ECO:0008006" key="4">
    <source>
        <dbReference type="Google" id="ProtNLM"/>
    </source>
</evidence>
<comment type="caution">
    <text evidence="2">The sequence shown here is derived from an EMBL/GenBank/DDBJ whole genome shotgun (WGS) entry which is preliminary data.</text>
</comment>
<name>A0ABV7TRI3_9NEIS</name>
<gene>
    <name evidence="2" type="ORF">ACFOKJ_04250</name>
</gene>
<feature type="transmembrane region" description="Helical" evidence="1">
    <location>
        <begin position="62"/>
        <end position="87"/>
    </location>
</feature>
<dbReference type="RefSeq" id="WP_390276868.1">
    <property type="nucleotide sequence ID" value="NZ_JBHRYH010000009.1"/>
</dbReference>
<evidence type="ECO:0000313" key="2">
    <source>
        <dbReference type="EMBL" id="MFC3625359.1"/>
    </source>
</evidence>
<dbReference type="EMBL" id="JBHRYH010000009">
    <property type="protein sequence ID" value="MFC3625359.1"/>
    <property type="molecule type" value="Genomic_DNA"/>
</dbReference>
<dbReference type="Proteomes" id="UP001595636">
    <property type="component" value="Unassembled WGS sequence"/>
</dbReference>
<organism evidence="2 3">
    <name type="scientific">Vogesella amnigena</name>
    <dbReference type="NCBI Taxonomy" id="1507449"/>
    <lineage>
        <taxon>Bacteria</taxon>
        <taxon>Pseudomonadati</taxon>
        <taxon>Pseudomonadota</taxon>
        <taxon>Betaproteobacteria</taxon>
        <taxon>Neisseriales</taxon>
        <taxon>Chromobacteriaceae</taxon>
        <taxon>Vogesella</taxon>
    </lineage>
</organism>
<keyword evidence="3" id="KW-1185">Reference proteome</keyword>
<evidence type="ECO:0000313" key="3">
    <source>
        <dbReference type="Proteomes" id="UP001595636"/>
    </source>
</evidence>
<accession>A0ABV7TRI3</accession>
<keyword evidence="1" id="KW-0472">Membrane</keyword>